<feature type="transmembrane region" description="Helical" evidence="1">
    <location>
        <begin position="2769"/>
        <end position="2797"/>
    </location>
</feature>
<comment type="caution">
    <text evidence="4">The sequence shown here is derived from an EMBL/GenBank/DDBJ whole genome shotgun (WGS) entry which is preliminary data.</text>
</comment>
<dbReference type="Pfam" id="PF07699">
    <property type="entry name" value="Ephrin_rec_like"/>
    <property type="match status" value="4"/>
</dbReference>
<reference evidence="5" key="1">
    <citation type="journal article" date="2023" name="Commun. Biol.">
        <title>Genome analysis of Parmales, the sister group of diatoms, reveals the evolutionary specialization of diatoms from phago-mixotrophs to photoautotrophs.</title>
        <authorList>
            <person name="Ban H."/>
            <person name="Sato S."/>
            <person name="Yoshikawa S."/>
            <person name="Yamada K."/>
            <person name="Nakamura Y."/>
            <person name="Ichinomiya M."/>
            <person name="Sato N."/>
            <person name="Blanc-Mathieu R."/>
            <person name="Endo H."/>
            <person name="Kuwata A."/>
            <person name="Ogata H."/>
        </authorList>
    </citation>
    <scope>NUCLEOTIDE SEQUENCE [LARGE SCALE GENOMIC DNA]</scope>
    <source>
        <strain evidence="5">NIES 3700</strain>
    </source>
</reference>
<dbReference type="Pfam" id="PF00397">
    <property type="entry name" value="WW"/>
    <property type="match status" value="1"/>
</dbReference>
<dbReference type="Gene3D" id="2.20.70.10">
    <property type="match status" value="1"/>
</dbReference>
<gene>
    <name evidence="4" type="ORF">TrLO_g1031</name>
</gene>
<dbReference type="SUPFAM" id="SSF51045">
    <property type="entry name" value="WW domain"/>
    <property type="match status" value="1"/>
</dbReference>
<keyword evidence="2" id="KW-0732">Signal</keyword>
<dbReference type="PROSITE" id="PS01159">
    <property type="entry name" value="WW_DOMAIN_1"/>
    <property type="match status" value="1"/>
</dbReference>
<name>A0A9W7AA98_9STRA</name>
<evidence type="ECO:0000313" key="4">
    <source>
        <dbReference type="EMBL" id="GMH64704.1"/>
    </source>
</evidence>
<accession>A0A9W7AA98</accession>
<dbReference type="PANTHER" id="PTHR46967:SF2">
    <property type="entry name" value="SUSHI, VON WILLEBRAND FACTOR TYPE A, EGF AND PENTRAXIN DOMAIN-CONTAINING PROTEIN 1-LIKE"/>
    <property type="match status" value="1"/>
</dbReference>
<evidence type="ECO:0000256" key="1">
    <source>
        <dbReference type="SAM" id="Phobius"/>
    </source>
</evidence>
<dbReference type="Gene3D" id="2.10.50.10">
    <property type="entry name" value="Tumor Necrosis Factor Receptor, subunit A, domain 2"/>
    <property type="match status" value="10"/>
</dbReference>
<feature type="signal peptide" evidence="2">
    <location>
        <begin position="1"/>
        <end position="25"/>
    </location>
</feature>
<dbReference type="InterPro" id="IPR009030">
    <property type="entry name" value="Growth_fac_rcpt_cys_sf"/>
</dbReference>
<dbReference type="SMART" id="SM00456">
    <property type="entry name" value="WW"/>
    <property type="match status" value="1"/>
</dbReference>
<dbReference type="InterPro" id="IPR011641">
    <property type="entry name" value="Tyr-kin_ephrin_A/B_rcpt-like"/>
</dbReference>
<keyword evidence="5" id="KW-1185">Reference proteome</keyword>
<organism evidence="4 5">
    <name type="scientific">Triparma laevis f. longispina</name>
    <dbReference type="NCBI Taxonomy" id="1714387"/>
    <lineage>
        <taxon>Eukaryota</taxon>
        <taxon>Sar</taxon>
        <taxon>Stramenopiles</taxon>
        <taxon>Ochrophyta</taxon>
        <taxon>Bolidophyceae</taxon>
        <taxon>Parmales</taxon>
        <taxon>Triparmaceae</taxon>
        <taxon>Triparma</taxon>
    </lineage>
</organism>
<dbReference type="InterPro" id="IPR001202">
    <property type="entry name" value="WW_dom"/>
</dbReference>
<dbReference type="PANTHER" id="PTHR46967">
    <property type="entry name" value="INSULIN-LIKE GROWTH FACTOR BINDING PROTEIN,N-TERMINAL"/>
    <property type="match status" value="1"/>
</dbReference>
<feature type="domain" description="WW" evidence="3">
    <location>
        <begin position="2858"/>
        <end position="2892"/>
    </location>
</feature>
<keyword evidence="1" id="KW-0472">Membrane</keyword>
<evidence type="ECO:0000259" key="3">
    <source>
        <dbReference type="PROSITE" id="PS50020"/>
    </source>
</evidence>
<dbReference type="InterPro" id="IPR008972">
    <property type="entry name" value="Cupredoxin"/>
</dbReference>
<dbReference type="CDD" id="cd00201">
    <property type="entry name" value="WW"/>
    <property type="match status" value="1"/>
</dbReference>
<dbReference type="InterPro" id="IPR036020">
    <property type="entry name" value="WW_dom_sf"/>
</dbReference>
<dbReference type="OrthoDB" id="65776at2759"/>
<dbReference type="PROSITE" id="PS50020">
    <property type="entry name" value="WW_DOMAIN_2"/>
    <property type="match status" value="1"/>
</dbReference>
<dbReference type="Gene3D" id="2.60.40.420">
    <property type="entry name" value="Cupredoxins - blue copper proteins"/>
    <property type="match status" value="1"/>
</dbReference>
<dbReference type="SUPFAM" id="SSF49503">
    <property type="entry name" value="Cupredoxins"/>
    <property type="match status" value="1"/>
</dbReference>
<proteinExistence type="predicted"/>
<keyword evidence="1" id="KW-1133">Transmembrane helix</keyword>
<dbReference type="SUPFAM" id="SSF57184">
    <property type="entry name" value="Growth factor receptor domain"/>
    <property type="match status" value="5"/>
</dbReference>
<evidence type="ECO:0000313" key="5">
    <source>
        <dbReference type="Proteomes" id="UP001165122"/>
    </source>
</evidence>
<protein>
    <recommendedName>
        <fullName evidence="3">WW domain-containing protein</fullName>
    </recommendedName>
</protein>
<evidence type="ECO:0000256" key="2">
    <source>
        <dbReference type="SAM" id="SignalP"/>
    </source>
</evidence>
<keyword evidence="1" id="KW-0812">Transmembrane</keyword>
<dbReference type="SMART" id="SM01411">
    <property type="entry name" value="Ephrin_rec_like"/>
    <property type="match status" value="13"/>
</dbReference>
<feature type="chain" id="PRO_5040982886" description="WW domain-containing protein" evidence="2">
    <location>
        <begin position="26"/>
        <end position="2899"/>
    </location>
</feature>
<sequence length="2899" mass="307647">MYSPRTFPLTFLSFLVFVNLPLTLSDPNYSCLCGSGLNPGDSYLTLSASYARLGSTKLVDLVDKSEGTCEYTDDGDGGKKNLKLCTYDASLTGMLEEFYEVGEGGGSQPECEVLKGQLESVGWKEEATCKCSYYSLPTTGLTPFFTEIADPNLSYTSTAGSTSRVKLRYIELWNPNYSEYSLSGHSVKRWNEGTTTGSSSSNPNLNFDTSAVIPAQDFYIICKNKEAFDSKFAPVTCDKQHPVGDTATGNDFFEFKKDGVIVDQIGDPADSADTSADAVTFTPGSKFFEKGNCIRTWGTVTEGGSQYPQPGTHFRSTCGAMPNFSKVNWSCRKEIGEEYEFKPKQWGGVSTCDKMRCSESKCAPLDSTTCSASANTLGCVFAPSSYAIHSPSKIPGNDVIGDQDYGLLIGDKVREIQRGCVNQDYSKICQDRPNFFGKTFSPTSLFRYYGHDGQTKEVPCSTGAKYLFPTKPYYTGKAYYTDGPWMENYADDSIKEEEAYIDFFSSCCGGEVEEDLSGPEHICGAGTWAPDNQPFSLNGNDPSLFDFQYITNDAYKSSNFNTCGKLKQLLFAPWSQGIWPGQSYSDTWEAARLLTVGRYFNVDHGFDVPSGMFNALILEQCCTFNSPLQNDVYAGMCDLKNEGLGLVPRLDFSTLDFRNNNNQPTNEIQGSTHPLGTCTGYANSFIAGSKQFTTKHEPTSTGGNTDAVMAGYTGPVCGEDGDGGIMNWPSAREEMMTDATMMGPLDWFRLYEYGVFGDPTSSSTNPLDVNKCAQTSSSTTSCEDETYTTTEACVWHDIRCVGVWVGDGRFRGCEWDPAYYGGNADTFKGQITGLLDSSQVEYYNAECKKSTFASHSDCDNVNLMKPGFSGYEARGEGDRLTSGYCWTKFGKDSERQGNHDANSKCMPNKDADSCGVVTYEVDHKCKPYGEFGAEVKDHDGMDNSDNKISHPDFFDTCCTGNDDAINHYQECNICTILGIDGAVANPGDTVALQEGGRDKTCFQLMNDELPLWFIPDYTQTPESTCDQDKNALKPAFCGEDGKWLTQEEKTTYGNGYADKAWEHMFLDNKMADNKCQPKATDETGCEQSTFVREGQACQWKAIECGRNNYDGACNYHRNDEPWYASTFESDGYPIDPGTNEPWSPTAVGPAQCDGKVVTDEQMESGTDSCGLEDRAPMYCWGGEQSSGSSCYQHKTANACESSTATYTYHGDCRWYAPLGMPAKGGNHDSDLSIADRCCQMPFQKPSNANSFCASVPDSVKPGDLTFFPYGAVADSSNNPTNEFNSFWEPAPTFMGPNGFNNKCNQVFGFVGDTWDAEGLVDDDGNLQRVDCLKTDYPAGANYADACVDIAKVCCAASDVSYPTNGNSGWINIAWEAQPTDVTANPSDVLKFQVSPDHTHNIYRMESEAKFNECNFEGALKYLDTLDVSGMVALLDWIVPPFNAGKKLFFASKVGSDCANGLKMQVTVGEGADDTGGGGTDPDDSACGDGQPPVCDTMCMLTMNVEIMGLGEVPSLEALCTPYNNLKECYETSSTCSDQDRAKTACVANRACNPGDGGSTLPPCIGETDCDPSFMSSTTTTCDQWTSFSTCINDSDKCDASVEDHIQEELEKACEENGAPPTCALSSGCDMTNIQSGSGTCDDWTSFVNCLKGTDACTAAEEDTIEQNKVRACENDNNMLTPEDQSCLRGSTCDFSFLNTGDMTCQNLSDLGSCVEGKDSCSATSVSNIQGLAADQCFMKNEIPPCIPSTCDATVITSSEGTCADWEMLSSCANSNCPAAVIEKIDLRANSCGPSSCPAGNWLEEGNCYKCQAGKFSTSVDSSSCSLCAAGKFQNSEGQESCNACPAGKEAPGAGYAHCQMCQAGMYTGNFGSTQCMECATNTFSSTAGAVSCTQCPSGKTSGVGSYTCEGGSDDTTGPTTCPAGRFTDGSDCKPCPKGEFSGTAGSDECNRCPAGTYVATTGATQCISCPAGKSTADSVGMDSCLMCPDGAFTSYAGSPDCTQCESGKTSASGRTDCKDVDETAPCSAGRFREGEQCKMCMPGSYSSVTGSIACNQCATGTFSSEPGSTECNNCPSGKVSGVGAAGCDRTSDGGGGSGCAAGTFVDADNVCAPCQPGHFTSNTDSDYCNACPSGKFQALAGKDSCNNCPAGKSSNDGIAMTSCMNCPAGKFAGASGSAQCENCDTGKVSDAGAFGCRVEGDDTGGEMVCPAGMFKDSTNDGDCKHCHPGKYSSAVGSNVCTQCATNTYQDIRGSTSCKACEDGFTSAVGAGGCDRTEHGGDDGGGSSCPNGKMPGSGASDACVNCAIGSYSTGGDDCAMCPDGKFASSAGSAYCSVCAVGMFAGEPNSASCAMCPKNTYSSTTGATQCAPCQEGFFSLPGSSACEQCSPGKYHDEASNVCAECPQNTYAEAGAADVSGCLTCDVGGFSNPGSTACEMCGAGTAFNEASDQCVDCEAGQSSQNGENCATCDMGFVSTEAGSSECTPCEAGAYTSADQTECLFCPAGKISSSASPACDDCEVGKFSADAGSIQCEVCPENSISRAGDTGCQCRESFVSADNGECVCPEKTEFENGVCVALPPAPSPTPPKREDVVTAVVEAVVVIENLPELPEDKEKKDAIVKVLEATLKVALGGDDTIVVIISIGGVLIERDGRRLSASDEIVFEVTKTVDCEGDCNKVNDNSIEELIEENVEASISGDCEVDCFDAILEQEVEKVVEELGSEGETWLEEVEEAEVGVTVKEVKSLEKPKVDMHDQTGKFSPSKCFEEDWQLICVLPGGILAIALLACCGSVIWGGIYGCGSGRTNKKGTKSARDLSMDGNNFGANMYGRDSSGDASMFEASNPMAAAKKKASGGRGSVMADPNWVARRDPGSGDVYYEHLKTKLTTWDRPDGFIGDDQL</sequence>
<dbReference type="Proteomes" id="UP001165122">
    <property type="component" value="Unassembled WGS sequence"/>
</dbReference>
<dbReference type="EMBL" id="BRXW01000545">
    <property type="protein sequence ID" value="GMH64704.1"/>
    <property type="molecule type" value="Genomic_DNA"/>
</dbReference>